<protein>
    <submittedName>
        <fullName evidence="5">Methyltransferase domain-containing protein</fullName>
    </submittedName>
</protein>
<keyword evidence="6" id="KW-1185">Reference proteome</keyword>
<evidence type="ECO:0000313" key="5">
    <source>
        <dbReference type="EMBL" id="MBC5716642.1"/>
    </source>
</evidence>
<evidence type="ECO:0000256" key="1">
    <source>
        <dbReference type="PIRSR" id="PIRSR018249-1"/>
    </source>
</evidence>
<dbReference type="InterPro" id="IPR041698">
    <property type="entry name" value="Methyltransf_25"/>
</dbReference>
<dbReference type="CDD" id="cd02440">
    <property type="entry name" value="AdoMet_MTases"/>
    <property type="match status" value="1"/>
</dbReference>
<dbReference type="InterPro" id="IPR016718">
    <property type="entry name" value="rRNA_m1G-MeTrfase_A_prd"/>
</dbReference>
<feature type="binding site" evidence="2">
    <location>
        <position position="197"/>
    </location>
    <ligand>
        <name>S-adenosyl-L-methionine</name>
        <dbReference type="ChEBI" id="CHEBI:59789"/>
    </ligand>
</feature>
<organism evidence="5 6">
    <name type="scientific">Flintibacter faecis</name>
    <dbReference type="NCBI Taxonomy" id="2763047"/>
    <lineage>
        <taxon>Bacteria</taxon>
        <taxon>Bacillati</taxon>
        <taxon>Bacillota</taxon>
        <taxon>Clostridia</taxon>
        <taxon>Eubacteriales</taxon>
        <taxon>Flintibacter</taxon>
    </lineage>
</organism>
<evidence type="ECO:0000256" key="2">
    <source>
        <dbReference type="PIRSR" id="PIRSR018249-2"/>
    </source>
</evidence>
<dbReference type="PIRSF" id="PIRSF018249">
    <property type="entry name" value="MyrA_prd"/>
    <property type="match status" value="1"/>
</dbReference>
<dbReference type="InterPro" id="IPR050508">
    <property type="entry name" value="Methyltransf_Superfamily"/>
</dbReference>
<dbReference type="EMBL" id="JACOPN010000003">
    <property type="protein sequence ID" value="MBC5716642.1"/>
    <property type="molecule type" value="Genomic_DNA"/>
</dbReference>
<dbReference type="GO" id="GO:0032259">
    <property type="term" value="P:methylation"/>
    <property type="evidence" value="ECO:0007669"/>
    <property type="project" value="UniProtKB-KW"/>
</dbReference>
<dbReference type="Pfam" id="PF21302">
    <property type="entry name" value="Zn_ribbon_RlmA"/>
    <property type="match status" value="1"/>
</dbReference>
<evidence type="ECO:0000259" key="3">
    <source>
        <dbReference type="Pfam" id="PF13649"/>
    </source>
</evidence>
<feature type="binding site" evidence="2">
    <location>
        <position position="76"/>
    </location>
    <ligand>
        <name>S-adenosyl-L-methionine</name>
        <dbReference type="ChEBI" id="CHEBI:59789"/>
    </ligand>
</feature>
<dbReference type="GO" id="GO:0046872">
    <property type="term" value="F:metal ion binding"/>
    <property type="evidence" value="ECO:0007669"/>
    <property type="project" value="UniProtKB-KW"/>
</dbReference>
<proteinExistence type="predicted"/>
<dbReference type="PANTHER" id="PTHR42912">
    <property type="entry name" value="METHYLTRANSFERASE"/>
    <property type="match status" value="1"/>
</dbReference>
<dbReference type="InterPro" id="IPR048647">
    <property type="entry name" value="RlmA_N"/>
</dbReference>
<sequence>MVVEVNHVTSLFRCPLCSAPLTREEQGYLCPGGHCFDVAAAGYTHLLPANRKHSKNPGDDKAMVAARSAFLDRGYYAPLRDALCARVAEECRALPSPALLDSGCGEGYYTAGLYQALTAAGCAPKIAGVDISKFALRRAAKRLPQGEFAVASVYHLPLADESVDALVNVFSPLSAEEFSRVLRPGGLFCYVVPSARHLWEMKQVLYARPYENPVKREDYPGFVWQGADQVRCALSLSSNQDIMALFGMTPYAWKTPKEGVERLSALEQLDCQAGFDIHIYRKM</sequence>
<dbReference type="Proteomes" id="UP000602260">
    <property type="component" value="Unassembled WGS sequence"/>
</dbReference>
<keyword evidence="5" id="KW-0808">Transferase</keyword>
<dbReference type="GO" id="GO:0008168">
    <property type="term" value="F:methyltransferase activity"/>
    <property type="evidence" value="ECO:0007669"/>
    <property type="project" value="UniProtKB-KW"/>
</dbReference>
<keyword evidence="1" id="KW-0862">Zinc</keyword>
<feature type="binding site" evidence="2">
    <location>
        <begin position="106"/>
        <end position="107"/>
    </location>
    <ligand>
        <name>S-adenosyl-L-methionine</name>
        <dbReference type="ChEBI" id="CHEBI:59789"/>
    </ligand>
</feature>
<evidence type="ECO:0000259" key="4">
    <source>
        <dbReference type="Pfam" id="PF21302"/>
    </source>
</evidence>
<dbReference type="Pfam" id="PF13649">
    <property type="entry name" value="Methyltransf_25"/>
    <property type="match status" value="1"/>
</dbReference>
<feature type="domain" description="Methyltransferase" evidence="3">
    <location>
        <begin position="100"/>
        <end position="186"/>
    </location>
</feature>
<feature type="domain" description="23S rRNA (guanine(745)-N(1))-methyltransferase N-terminal" evidence="4">
    <location>
        <begin position="12"/>
        <end position="55"/>
    </location>
</feature>
<feature type="binding site" evidence="1">
    <location>
        <position position="30"/>
    </location>
    <ligand>
        <name>Zn(2+)</name>
        <dbReference type="ChEBI" id="CHEBI:29105"/>
    </ligand>
</feature>
<dbReference type="AlphaFoldDB" id="A0A8J6M4E7"/>
<dbReference type="SUPFAM" id="SSF53335">
    <property type="entry name" value="S-adenosyl-L-methionine-dependent methyltransferases"/>
    <property type="match status" value="1"/>
</dbReference>
<evidence type="ECO:0000313" key="6">
    <source>
        <dbReference type="Proteomes" id="UP000602260"/>
    </source>
</evidence>
<reference evidence="5" key="1">
    <citation type="submission" date="2020-08" db="EMBL/GenBank/DDBJ databases">
        <title>Genome public.</title>
        <authorList>
            <person name="Liu C."/>
            <person name="Sun Q."/>
        </authorList>
    </citation>
    <scope>NUCLEOTIDE SEQUENCE</scope>
    <source>
        <strain evidence="5">BX5</strain>
    </source>
</reference>
<accession>A0A8J6M4E7</accession>
<dbReference type="Gene3D" id="3.40.50.150">
    <property type="entry name" value="Vaccinia Virus protein VP39"/>
    <property type="match status" value="1"/>
</dbReference>
<name>A0A8J6M4E7_9FIRM</name>
<keyword evidence="5" id="KW-0489">Methyltransferase</keyword>
<comment type="caution">
    <text evidence="5">The sequence shown here is derived from an EMBL/GenBank/DDBJ whole genome shotgun (WGS) entry which is preliminary data.</text>
</comment>
<gene>
    <name evidence="5" type="ORF">H8S55_04800</name>
</gene>
<feature type="binding site" evidence="1">
    <location>
        <position position="34"/>
    </location>
    <ligand>
        <name>Zn(2+)</name>
        <dbReference type="ChEBI" id="CHEBI:29105"/>
    </ligand>
</feature>
<keyword evidence="2" id="KW-0949">S-adenosyl-L-methionine</keyword>
<dbReference type="InterPro" id="IPR029063">
    <property type="entry name" value="SAM-dependent_MTases_sf"/>
</dbReference>
<keyword evidence="1" id="KW-0479">Metal-binding</keyword>
<dbReference type="PANTHER" id="PTHR42912:SF45">
    <property type="entry name" value="23S RRNA (GUANINE(745)-N(1))-METHYLTRANSFERASE"/>
    <property type="match status" value="1"/>
</dbReference>